<protein>
    <submittedName>
        <fullName evidence="2">Macrophage migration inhibitory factor</fullName>
    </submittedName>
</protein>
<dbReference type="Pfam" id="PF01187">
    <property type="entry name" value="MIF"/>
    <property type="match status" value="1"/>
</dbReference>
<dbReference type="InterPro" id="IPR001398">
    <property type="entry name" value="Macrophage_inhib_fac"/>
</dbReference>
<name>A0A8T1XQP9_9BRAS</name>
<dbReference type="AlphaFoldDB" id="A0A8T1XQP9"/>
<gene>
    <name evidence="2" type="ORF">ISN45_Aa08g020990</name>
</gene>
<proteinExistence type="predicted"/>
<dbReference type="EMBL" id="JAEFBK010000013">
    <property type="protein sequence ID" value="KAG7534554.1"/>
    <property type="molecule type" value="Genomic_DNA"/>
</dbReference>
<evidence type="ECO:0000256" key="1">
    <source>
        <dbReference type="ARBA" id="ARBA00023235"/>
    </source>
</evidence>
<dbReference type="PANTHER" id="PTHR11954:SF6">
    <property type="entry name" value="MACROPHAGE MIGRATION INHIBITORY FACTOR"/>
    <property type="match status" value="1"/>
</dbReference>
<keyword evidence="3" id="KW-1185">Reference proteome</keyword>
<dbReference type="PANTHER" id="PTHR11954">
    <property type="entry name" value="D-DOPACHROME DECARBOXYLASE"/>
    <property type="match status" value="1"/>
</dbReference>
<dbReference type="Proteomes" id="UP000694240">
    <property type="component" value="Chromosome 13"/>
</dbReference>
<organism evidence="2 3">
    <name type="scientific">Arabidopsis thaliana x Arabidopsis arenosa</name>
    <dbReference type="NCBI Taxonomy" id="1240361"/>
    <lineage>
        <taxon>Eukaryota</taxon>
        <taxon>Viridiplantae</taxon>
        <taxon>Streptophyta</taxon>
        <taxon>Embryophyta</taxon>
        <taxon>Tracheophyta</taxon>
        <taxon>Spermatophyta</taxon>
        <taxon>Magnoliopsida</taxon>
        <taxon>eudicotyledons</taxon>
        <taxon>Gunneridae</taxon>
        <taxon>Pentapetalae</taxon>
        <taxon>rosids</taxon>
        <taxon>malvids</taxon>
        <taxon>Brassicales</taxon>
        <taxon>Brassicaceae</taxon>
        <taxon>Camelineae</taxon>
        <taxon>Arabidopsis</taxon>
    </lineage>
</organism>
<dbReference type="GO" id="GO:0005615">
    <property type="term" value="C:extracellular space"/>
    <property type="evidence" value="ECO:0007669"/>
    <property type="project" value="TreeGrafter"/>
</dbReference>
<keyword evidence="1" id="KW-0413">Isomerase</keyword>
<dbReference type="GO" id="GO:0050178">
    <property type="term" value="F:phenylpyruvate tautomerase activity"/>
    <property type="evidence" value="ECO:0007669"/>
    <property type="project" value="TreeGrafter"/>
</dbReference>
<evidence type="ECO:0000313" key="2">
    <source>
        <dbReference type="EMBL" id="KAG7534554.1"/>
    </source>
</evidence>
<sequence>MSTLNLFTNVPVDVVTSSDILKDATKTVAKIIGQPESSVMILFNSGVPIAFAGSEEPAAYGQLVSIGGLGPDVNGKLSEKISEILQAKLDIASSRFYISFYESPPSFFGFNGSTF</sequence>
<comment type="caution">
    <text evidence="2">The sequence shown here is derived from an EMBL/GenBank/DDBJ whole genome shotgun (WGS) entry which is preliminary data.</text>
</comment>
<accession>A0A8T1XQP9</accession>
<reference evidence="2 3" key="1">
    <citation type="submission" date="2020-12" db="EMBL/GenBank/DDBJ databases">
        <title>Concerted genomic and epigenomic changes stabilize Arabidopsis allopolyploids.</title>
        <authorList>
            <person name="Chen Z."/>
        </authorList>
    </citation>
    <scope>NUCLEOTIDE SEQUENCE [LARGE SCALE GENOMIC DNA]</scope>
    <source>
        <strain evidence="2">Allo738</strain>
        <tissue evidence="2">Leaf</tissue>
    </source>
</reference>
<evidence type="ECO:0000313" key="3">
    <source>
        <dbReference type="Proteomes" id="UP000694240"/>
    </source>
</evidence>